<evidence type="ECO:0000313" key="3">
    <source>
        <dbReference type="EMBL" id="TCP57072.1"/>
    </source>
</evidence>
<dbReference type="RefSeq" id="WP_132875594.1">
    <property type="nucleotide sequence ID" value="NZ_SLXQ01000001.1"/>
</dbReference>
<comment type="caution">
    <text evidence="3">The sequence shown here is derived from an EMBL/GenBank/DDBJ whole genome shotgun (WGS) entry which is preliminary data.</text>
</comment>
<dbReference type="AlphaFoldDB" id="A0A4R2R2T0"/>
<dbReference type="Proteomes" id="UP000294911">
    <property type="component" value="Unassembled WGS sequence"/>
</dbReference>
<feature type="domain" description="Putative T7SS secretion signal" evidence="2">
    <location>
        <begin position="4"/>
        <end position="187"/>
    </location>
</feature>
<dbReference type="EMBL" id="SLXQ01000001">
    <property type="protein sequence ID" value="TCP57072.1"/>
    <property type="molecule type" value="Genomic_DNA"/>
</dbReference>
<keyword evidence="4" id="KW-1185">Reference proteome</keyword>
<dbReference type="Pfam" id="PF21725">
    <property type="entry name" value="T7SS_signal"/>
    <property type="match status" value="1"/>
</dbReference>
<evidence type="ECO:0000313" key="4">
    <source>
        <dbReference type="Proteomes" id="UP000294911"/>
    </source>
</evidence>
<sequence length="481" mass="50099">MAAELGQSENPKDLVPGEPAGVQQQGSQLAQRGAQVSAVGSALGQVKVAGWEGAAAQAFNGKFAEEPPKWSKAGEALTNASKVVNEFGGVLEWAQGQAAEAIELWRQGEAATAKAKADHAAAVAKNLVLSTLGDPRAKAVPPFNDPGEALRQQARELLERARAQLAEADAATSSALSGLREQASNVPGWVAGVGQFLQDAAGKAGDGLGELRDMFGNFLSGLFDGGGPSPDEPPKPFDWRLEWPKLGWGELPNGAGGIKLDSLGEVHLGPFSVAVPDLVLGGKIDENGGGFGLFGESRPREFDLGFGPIERKTNYFLGGEAGLSKPTWGIDHTGAVSMGAGANAFAGGKISEDLKYQFGEDGLNAGLTGEVRYGIGIDAHAGLHKGPDGKYEIGLGFKGALGFGGGVSGNITLSEEQSEWVEKTAKEAADTFEKTGEWIGDRKDEAGEWVGNKKEQAEDAVESTKDKIGEVGEKIGEKLPW</sequence>
<gene>
    <name evidence="3" type="ORF">EV191_1011024</name>
</gene>
<evidence type="ECO:0000256" key="1">
    <source>
        <dbReference type="SAM" id="MobiDB-lite"/>
    </source>
</evidence>
<protein>
    <recommendedName>
        <fullName evidence="2">Putative T7SS secretion signal domain-containing protein</fullName>
    </recommendedName>
</protein>
<proteinExistence type="predicted"/>
<organism evidence="3 4">
    <name type="scientific">Tamaricihabitans halophyticus</name>
    <dbReference type="NCBI Taxonomy" id="1262583"/>
    <lineage>
        <taxon>Bacteria</taxon>
        <taxon>Bacillati</taxon>
        <taxon>Actinomycetota</taxon>
        <taxon>Actinomycetes</taxon>
        <taxon>Pseudonocardiales</taxon>
        <taxon>Pseudonocardiaceae</taxon>
        <taxon>Tamaricihabitans</taxon>
    </lineage>
</organism>
<feature type="region of interest" description="Disordered" evidence="1">
    <location>
        <begin position="1"/>
        <end position="31"/>
    </location>
</feature>
<name>A0A4R2R2T0_9PSEU</name>
<evidence type="ECO:0000259" key="2">
    <source>
        <dbReference type="Pfam" id="PF21725"/>
    </source>
</evidence>
<feature type="region of interest" description="Disordered" evidence="1">
    <location>
        <begin position="431"/>
        <end position="481"/>
    </location>
</feature>
<dbReference type="InterPro" id="IPR049082">
    <property type="entry name" value="T7SS_signal"/>
</dbReference>
<dbReference type="OrthoDB" id="5194739at2"/>
<reference evidence="3 4" key="1">
    <citation type="submission" date="2019-03" db="EMBL/GenBank/DDBJ databases">
        <title>Genomic Encyclopedia of Type Strains, Phase IV (KMG-IV): sequencing the most valuable type-strain genomes for metagenomic binning, comparative biology and taxonomic classification.</title>
        <authorList>
            <person name="Goeker M."/>
        </authorList>
    </citation>
    <scope>NUCLEOTIDE SEQUENCE [LARGE SCALE GENOMIC DNA]</scope>
    <source>
        <strain evidence="3 4">DSM 45765</strain>
    </source>
</reference>
<accession>A0A4R2R2T0</accession>